<dbReference type="Pfam" id="PF04654">
    <property type="entry name" value="DUF599"/>
    <property type="match status" value="1"/>
</dbReference>
<dbReference type="STRING" id="80876.SAMN05421779_101187"/>
<dbReference type="PANTHER" id="PTHR31881">
    <property type="match status" value="1"/>
</dbReference>
<feature type="transmembrane region" description="Helical" evidence="1">
    <location>
        <begin position="64"/>
        <end position="91"/>
    </location>
</feature>
<organism evidence="2 3">
    <name type="scientific">Insolitispirillum peregrinum</name>
    <dbReference type="NCBI Taxonomy" id="80876"/>
    <lineage>
        <taxon>Bacteria</taxon>
        <taxon>Pseudomonadati</taxon>
        <taxon>Pseudomonadota</taxon>
        <taxon>Alphaproteobacteria</taxon>
        <taxon>Rhodospirillales</taxon>
        <taxon>Novispirillaceae</taxon>
        <taxon>Insolitispirillum</taxon>
    </lineage>
</organism>
<keyword evidence="1" id="KW-0472">Membrane</keyword>
<gene>
    <name evidence="2" type="ORF">SAMN05421779_101187</name>
</gene>
<reference evidence="2 3" key="1">
    <citation type="submission" date="2017-01" db="EMBL/GenBank/DDBJ databases">
        <authorList>
            <person name="Mah S.A."/>
            <person name="Swanson W.J."/>
            <person name="Moy G.W."/>
            <person name="Vacquier V.D."/>
        </authorList>
    </citation>
    <scope>NUCLEOTIDE SEQUENCE [LARGE SCALE GENOMIC DNA]</scope>
    <source>
        <strain evidence="2 3">DSM 11589</strain>
    </source>
</reference>
<dbReference type="Proteomes" id="UP000185678">
    <property type="component" value="Unassembled WGS sequence"/>
</dbReference>
<feature type="transmembrane region" description="Helical" evidence="1">
    <location>
        <begin position="111"/>
        <end position="130"/>
    </location>
</feature>
<proteinExistence type="predicted"/>
<dbReference type="RefSeq" id="WP_084194475.1">
    <property type="nucleotide sequence ID" value="NZ_FTOA01000001.1"/>
</dbReference>
<evidence type="ECO:0000313" key="2">
    <source>
        <dbReference type="EMBL" id="SIS37078.1"/>
    </source>
</evidence>
<keyword evidence="1" id="KW-0812">Transmembrane</keyword>
<keyword evidence="1" id="KW-1133">Transmembrane helix</keyword>
<evidence type="ECO:0000256" key="1">
    <source>
        <dbReference type="SAM" id="Phobius"/>
    </source>
</evidence>
<dbReference type="InterPro" id="IPR006747">
    <property type="entry name" value="DUF599"/>
</dbReference>
<dbReference type="AlphaFoldDB" id="A0A1N7IJ45"/>
<protein>
    <submittedName>
        <fullName evidence="2">Uncharacterized membrane protein</fullName>
    </submittedName>
</protein>
<feature type="transmembrane region" description="Helical" evidence="1">
    <location>
        <begin position="6"/>
        <end position="26"/>
    </location>
</feature>
<dbReference type="OrthoDB" id="9806874at2"/>
<keyword evidence="3" id="KW-1185">Reference proteome</keyword>
<dbReference type="PANTHER" id="PTHR31881:SF6">
    <property type="entry name" value="OS09G0494600 PROTEIN"/>
    <property type="match status" value="1"/>
</dbReference>
<dbReference type="EMBL" id="FTOA01000001">
    <property type="protein sequence ID" value="SIS37078.1"/>
    <property type="molecule type" value="Genomic_DNA"/>
</dbReference>
<sequence length="229" mass="25325">MLEWMGFSDAVAVGWFLFLWVGYTWYADLSSAHARSIGAAMNLRRHAWMMQSLRRDGRIVDSNILGNLLTGVGFFASTTIFVLGGLIAMLGVAEQGAEALSHLPLTQPTQATAWEVKVVCLLVIFIYAFFKFAWAFRLANYCSITVGTMPPAAEHDTPAAIKAANAAARLTSLSGHHFNRGLRAYFFALAALGWLVNPWLFAVMTLGVVIVLYRREFRSHALRALHENA</sequence>
<name>A0A1N7IJ45_9PROT</name>
<accession>A0A1N7IJ45</accession>
<evidence type="ECO:0000313" key="3">
    <source>
        <dbReference type="Proteomes" id="UP000185678"/>
    </source>
</evidence>
<feature type="transmembrane region" description="Helical" evidence="1">
    <location>
        <begin position="184"/>
        <end position="213"/>
    </location>
</feature>